<comment type="caution">
    <text evidence="1">The sequence shown here is derived from an EMBL/GenBank/DDBJ whole genome shotgun (WGS) entry which is preliminary data.</text>
</comment>
<dbReference type="VEuPathDB" id="FungiDB:C8Q69DRAFT_477630"/>
<dbReference type="RefSeq" id="XP_028482219.1">
    <property type="nucleotide sequence ID" value="XM_028631333.1"/>
</dbReference>
<dbReference type="GO" id="GO:0032259">
    <property type="term" value="P:methylation"/>
    <property type="evidence" value="ECO:0007669"/>
    <property type="project" value="UniProtKB-KW"/>
</dbReference>
<dbReference type="InterPro" id="IPR029063">
    <property type="entry name" value="SAM-dependent_MTases_sf"/>
</dbReference>
<keyword evidence="2" id="KW-1185">Reference proteome</keyword>
<dbReference type="GeneID" id="39600610"/>
<accession>A0A443HL94</accession>
<dbReference type="AlphaFoldDB" id="A0A443HL94"/>
<evidence type="ECO:0000313" key="2">
    <source>
        <dbReference type="Proteomes" id="UP000283841"/>
    </source>
</evidence>
<keyword evidence="1" id="KW-0489">Methyltransferase</keyword>
<dbReference type="Proteomes" id="UP000283841">
    <property type="component" value="Unassembled WGS sequence"/>
</dbReference>
<keyword evidence="1" id="KW-0808">Transferase</keyword>
<reference evidence="1 2" key="1">
    <citation type="journal article" date="2018" name="Front. Microbiol.">
        <title>Genomic and genetic insights into a cosmopolitan fungus, Paecilomyces variotii (Eurotiales).</title>
        <authorList>
            <person name="Urquhart A.S."/>
            <person name="Mondo S.J."/>
            <person name="Makela M.R."/>
            <person name="Hane J.K."/>
            <person name="Wiebenga A."/>
            <person name="He G."/>
            <person name="Mihaltcheva S."/>
            <person name="Pangilinan J."/>
            <person name="Lipzen A."/>
            <person name="Barry K."/>
            <person name="de Vries R.P."/>
            <person name="Grigoriev I.V."/>
            <person name="Idnurm A."/>
        </authorList>
    </citation>
    <scope>NUCLEOTIDE SEQUENCE [LARGE SCALE GENOMIC DNA]</scope>
    <source>
        <strain evidence="1 2">CBS 101075</strain>
    </source>
</reference>
<dbReference type="EMBL" id="RCNU01000012">
    <property type="protein sequence ID" value="RWQ92574.1"/>
    <property type="molecule type" value="Genomic_DNA"/>
</dbReference>
<protein>
    <submittedName>
        <fullName evidence="1">S-adenosyl-L-methionine-dependent methyltransferase</fullName>
    </submittedName>
</protein>
<dbReference type="Pfam" id="PF13489">
    <property type="entry name" value="Methyltransf_23"/>
    <property type="match status" value="1"/>
</dbReference>
<sequence length="325" mass="37210">MTSQAAIIEVDDGRENDSAIGDSDISSCTTSIASSVLNYVYENGRRYHSFREGQYLFPNDETEQDRLDMLHHIFRLMLGGELYKAPLPTSPRRILDYGTGTGIYAIDLADTFPSAEVIGIDLSPIQPQFVPPNCKFIVDDVEADWTYSEKFDYIHQRNMVGSISDWDELFQQAYKWTNPGGYIELQEFRVWFHSQNDSLPEASSINRWQRILLDGTKSLGMPINIIEELGDKLKAAGYTDLHEHVLRIPIGAWPKNKSLKEIGTFMQAHAIESVEPLTLALFTRHLGWTEMESRIFIKKVCDEFKDTKKQFYVHAHFIYAQKPTA</sequence>
<dbReference type="PANTHER" id="PTHR43591:SF10">
    <property type="entry name" value="ABC TRANSMEMBRANE TYPE-1 DOMAIN-CONTAINING PROTEIN-RELATED"/>
    <property type="match status" value="1"/>
</dbReference>
<dbReference type="SUPFAM" id="SSF53335">
    <property type="entry name" value="S-adenosyl-L-methionine-dependent methyltransferases"/>
    <property type="match status" value="1"/>
</dbReference>
<dbReference type="GO" id="GO:0008168">
    <property type="term" value="F:methyltransferase activity"/>
    <property type="evidence" value="ECO:0007669"/>
    <property type="project" value="UniProtKB-KW"/>
</dbReference>
<evidence type="ECO:0000313" key="1">
    <source>
        <dbReference type="EMBL" id="RWQ92574.1"/>
    </source>
</evidence>
<proteinExistence type="predicted"/>
<gene>
    <name evidence="1" type="ORF">C8Q69DRAFT_477630</name>
</gene>
<dbReference type="CDD" id="cd02440">
    <property type="entry name" value="AdoMet_MTases"/>
    <property type="match status" value="1"/>
</dbReference>
<name>A0A443HL94_BYSSP</name>
<dbReference type="Gene3D" id="3.40.50.150">
    <property type="entry name" value="Vaccinia Virus protein VP39"/>
    <property type="match status" value="1"/>
</dbReference>
<organism evidence="1 2">
    <name type="scientific">Byssochlamys spectabilis</name>
    <name type="common">Paecilomyces variotii</name>
    <dbReference type="NCBI Taxonomy" id="264951"/>
    <lineage>
        <taxon>Eukaryota</taxon>
        <taxon>Fungi</taxon>
        <taxon>Dikarya</taxon>
        <taxon>Ascomycota</taxon>
        <taxon>Pezizomycotina</taxon>
        <taxon>Eurotiomycetes</taxon>
        <taxon>Eurotiomycetidae</taxon>
        <taxon>Eurotiales</taxon>
        <taxon>Thermoascaceae</taxon>
        <taxon>Paecilomyces</taxon>
    </lineage>
</organism>
<dbReference type="PANTHER" id="PTHR43591">
    <property type="entry name" value="METHYLTRANSFERASE"/>
    <property type="match status" value="1"/>
</dbReference>